<reference evidence="1" key="1">
    <citation type="submission" date="2025-08" db="UniProtKB">
        <authorList>
            <consortium name="Ensembl"/>
        </authorList>
    </citation>
    <scope>IDENTIFICATION</scope>
</reference>
<accession>A0A3Q1EMV3</accession>
<evidence type="ECO:0000313" key="1">
    <source>
        <dbReference type="Ensembl" id="ENSAPOP00000005109.1"/>
    </source>
</evidence>
<evidence type="ECO:0000313" key="2">
    <source>
        <dbReference type="Proteomes" id="UP000257200"/>
    </source>
</evidence>
<protein>
    <submittedName>
        <fullName evidence="1">Uncharacterized protein</fullName>
    </submittedName>
</protein>
<dbReference type="InParanoid" id="A0A3Q1EMV3"/>
<name>A0A3Q1EMV3_9TELE</name>
<sequence>MTLEDKFSSERGLGELLVGRTGGLKESSSEQGCSYSPLTSLQRSCSQISFCSSRRERPYMCVLRINSIKIICTVWRLLKTRCWVTGALPTE</sequence>
<proteinExistence type="predicted"/>
<dbReference type="Proteomes" id="UP000257200">
    <property type="component" value="Unplaced"/>
</dbReference>
<dbReference type="Ensembl" id="ENSAPOT00000008900.1">
    <property type="protein sequence ID" value="ENSAPOP00000005109.1"/>
    <property type="gene ID" value="ENSAPOG00000006766.1"/>
</dbReference>
<keyword evidence="2" id="KW-1185">Reference proteome</keyword>
<dbReference type="AlphaFoldDB" id="A0A3Q1EMV3"/>
<organism evidence="1 2">
    <name type="scientific">Acanthochromis polyacanthus</name>
    <name type="common">spiny chromis</name>
    <dbReference type="NCBI Taxonomy" id="80966"/>
    <lineage>
        <taxon>Eukaryota</taxon>
        <taxon>Metazoa</taxon>
        <taxon>Chordata</taxon>
        <taxon>Craniata</taxon>
        <taxon>Vertebrata</taxon>
        <taxon>Euteleostomi</taxon>
        <taxon>Actinopterygii</taxon>
        <taxon>Neopterygii</taxon>
        <taxon>Teleostei</taxon>
        <taxon>Neoteleostei</taxon>
        <taxon>Acanthomorphata</taxon>
        <taxon>Ovalentaria</taxon>
        <taxon>Pomacentridae</taxon>
        <taxon>Acanthochromis</taxon>
    </lineage>
</organism>
<reference evidence="1" key="2">
    <citation type="submission" date="2025-09" db="UniProtKB">
        <authorList>
            <consortium name="Ensembl"/>
        </authorList>
    </citation>
    <scope>IDENTIFICATION</scope>
</reference>